<name>A0A366HPP1_9BACT</name>
<keyword evidence="2" id="KW-1185">Reference proteome</keyword>
<protein>
    <submittedName>
        <fullName evidence="1">Uncharacterized protein</fullName>
    </submittedName>
</protein>
<dbReference type="EMBL" id="QNRR01000004">
    <property type="protein sequence ID" value="RBP44491.1"/>
    <property type="molecule type" value="Genomic_DNA"/>
</dbReference>
<proteinExistence type="predicted"/>
<sequence length="35" mass="3559">MGMHVTPTATAITMTTTAVTVAATAGRGAQQRLEL</sequence>
<evidence type="ECO:0000313" key="1">
    <source>
        <dbReference type="EMBL" id="RBP44491.1"/>
    </source>
</evidence>
<dbReference type="AlphaFoldDB" id="A0A366HPP1"/>
<gene>
    <name evidence="1" type="ORF">DES53_104312</name>
</gene>
<evidence type="ECO:0000313" key="2">
    <source>
        <dbReference type="Proteomes" id="UP000253426"/>
    </source>
</evidence>
<organism evidence="1 2">
    <name type="scientific">Roseimicrobium gellanilyticum</name>
    <dbReference type="NCBI Taxonomy" id="748857"/>
    <lineage>
        <taxon>Bacteria</taxon>
        <taxon>Pseudomonadati</taxon>
        <taxon>Verrucomicrobiota</taxon>
        <taxon>Verrucomicrobiia</taxon>
        <taxon>Verrucomicrobiales</taxon>
        <taxon>Verrucomicrobiaceae</taxon>
        <taxon>Roseimicrobium</taxon>
    </lineage>
</organism>
<comment type="caution">
    <text evidence="1">The sequence shown here is derived from an EMBL/GenBank/DDBJ whole genome shotgun (WGS) entry which is preliminary data.</text>
</comment>
<reference evidence="1 2" key="1">
    <citation type="submission" date="2018-06" db="EMBL/GenBank/DDBJ databases">
        <title>Genomic Encyclopedia of Type Strains, Phase IV (KMG-IV): sequencing the most valuable type-strain genomes for metagenomic binning, comparative biology and taxonomic classification.</title>
        <authorList>
            <person name="Goeker M."/>
        </authorList>
    </citation>
    <scope>NUCLEOTIDE SEQUENCE [LARGE SCALE GENOMIC DNA]</scope>
    <source>
        <strain evidence="1 2">DSM 25532</strain>
    </source>
</reference>
<dbReference type="Proteomes" id="UP000253426">
    <property type="component" value="Unassembled WGS sequence"/>
</dbReference>
<accession>A0A366HPP1</accession>